<feature type="region of interest" description="Disordered" evidence="1">
    <location>
        <begin position="1"/>
        <end position="25"/>
    </location>
</feature>
<dbReference type="InterPro" id="IPR013830">
    <property type="entry name" value="SGNH_hydro"/>
</dbReference>
<dbReference type="EMBL" id="CP036275">
    <property type="protein sequence ID" value="QDU40912.1"/>
    <property type="molecule type" value="Genomic_DNA"/>
</dbReference>
<dbReference type="OrthoDB" id="277306at2"/>
<dbReference type="InterPro" id="IPR051532">
    <property type="entry name" value="Ester_Hydrolysis_Enzymes"/>
</dbReference>
<keyword evidence="2" id="KW-1133">Transmembrane helix</keyword>
<evidence type="ECO:0000256" key="1">
    <source>
        <dbReference type="SAM" id="MobiDB-lite"/>
    </source>
</evidence>
<dbReference type="CDD" id="cd00229">
    <property type="entry name" value="SGNH_hydrolase"/>
    <property type="match status" value="1"/>
</dbReference>
<keyword evidence="5" id="KW-1185">Reference proteome</keyword>
<dbReference type="KEGG" id="mri:Mal4_52750"/>
<feature type="compositionally biased region" description="Low complexity" evidence="1">
    <location>
        <begin position="58"/>
        <end position="82"/>
    </location>
</feature>
<evidence type="ECO:0000256" key="2">
    <source>
        <dbReference type="SAM" id="Phobius"/>
    </source>
</evidence>
<gene>
    <name evidence="4" type="ORF">Mal4_52750</name>
</gene>
<sequence length="435" mass="47209">MASTTKRIASGKASADRRETGPRNWCQPRIGRMIAHSGGSLPLCTISRLRAPSAVNMVADSSSDTPATDTAPAASPASQQSASRRRLALRRRLLFAAVAFLLALLLAEGILRVYVALRGWTPNVYAAQLHLFRPHPENGYDLSPNFELRSGTFHISTNSFGLRGPEITARKPQGTSRIVLIGGSAAFGYLVSDGNEAARLVERQLNESGSGPVEVLNAAVPGYNLFQSIVRFREVIAPLEPDYVVLYVGCNDVRYLVSDNPLATEQSRTFSVPAWERILGHSVLYGLVAYRLLGRRPDFGVGRRVQGEPTEEGVAAFRTNLEEIRQEARAAGASLVVCSQATASQMDVAEDLKIAVGDNEKDIARAALIFDTLKATLKEFANQHGILFVDVEAVVPPTTEYLGDGIHLTEEGEQLFADELAGALRQQLQSRPSEE</sequence>
<name>A0A517ZEL5_9PLAN</name>
<dbReference type="Gene3D" id="3.40.50.1110">
    <property type="entry name" value="SGNH hydrolase"/>
    <property type="match status" value="1"/>
</dbReference>
<keyword evidence="2" id="KW-0812">Transmembrane</keyword>
<accession>A0A517ZEL5</accession>
<dbReference type="PANTHER" id="PTHR30383">
    <property type="entry name" value="THIOESTERASE 1/PROTEASE 1/LYSOPHOSPHOLIPASE L1"/>
    <property type="match status" value="1"/>
</dbReference>
<evidence type="ECO:0000313" key="5">
    <source>
        <dbReference type="Proteomes" id="UP000320496"/>
    </source>
</evidence>
<keyword evidence="2" id="KW-0472">Membrane</keyword>
<dbReference type="AlphaFoldDB" id="A0A517ZEL5"/>
<organism evidence="4 5">
    <name type="scientific">Maioricimonas rarisocia</name>
    <dbReference type="NCBI Taxonomy" id="2528026"/>
    <lineage>
        <taxon>Bacteria</taxon>
        <taxon>Pseudomonadati</taxon>
        <taxon>Planctomycetota</taxon>
        <taxon>Planctomycetia</taxon>
        <taxon>Planctomycetales</taxon>
        <taxon>Planctomycetaceae</taxon>
        <taxon>Maioricimonas</taxon>
    </lineage>
</organism>
<evidence type="ECO:0000313" key="4">
    <source>
        <dbReference type="EMBL" id="QDU40912.1"/>
    </source>
</evidence>
<protein>
    <recommendedName>
        <fullName evidence="3">SGNH hydrolase-type esterase domain-containing protein</fullName>
    </recommendedName>
</protein>
<dbReference type="Proteomes" id="UP000320496">
    <property type="component" value="Chromosome"/>
</dbReference>
<evidence type="ECO:0000259" key="3">
    <source>
        <dbReference type="Pfam" id="PF13472"/>
    </source>
</evidence>
<feature type="region of interest" description="Disordered" evidence="1">
    <location>
        <begin position="57"/>
        <end position="82"/>
    </location>
</feature>
<dbReference type="Pfam" id="PF13472">
    <property type="entry name" value="Lipase_GDSL_2"/>
    <property type="match status" value="1"/>
</dbReference>
<dbReference type="SUPFAM" id="SSF52266">
    <property type="entry name" value="SGNH hydrolase"/>
    <property type="match status" value="1"/>
</dbReference>
<dbReference type="GO" id="GO:0016788">
    <property type="term" value="F:hydrolase activity, acting on ester bonds"/>
    <property type="evidence" value="ECO:0007669"/>
    <property type="project" value="UniProtKB-ARBA"/>
</dbReference>
<reference evidence="4 5" key="1">
    <citation type="submission" date="2019-02" db="EMBL/GenBank/DDBJ databases">
        <title>Deep-cultivation of Planctomycetes and their phenomic and genomic characterization uncovers novel biology.</title>
        <authorList>
            <person name="Wiegand S."/>
            <person name="Jogler M."/>
            <person name="Boedeker C."/>
            <person name="Pinto D."/>
            <person name="Vollmers J."/>
            <person name="Rivas-Marin E."/>
            <person name="Kohn T."/>
            <person name="Peeters S.H."/>
            <person name="Heuer A."/>
            <person name="Rast P."/>
            <person name="Oberbeckmann S."/>
            <person name="Bunk B."/>
            <person name="Jeske O."/>
            <person name="Meyerdierks A."/>
            <person name="Storesund J.E."/>
            <person name="Kallscheuer N."/>
            <person name="Luecker S."/>
            <person name="Lage O.M."/>
            <person name="Pohl T."/>
            <person name="Merkel B.J."/>
            <person name="Hornburger P."/>
            <person name="Mueller R.-W."/>
            <person name="Bruemmer F."/>
            <person name="Labrenz M."/>
            <person name="Spormann A.M."/>
            <person name="Op den Camp H."/>
            <person name="Overmann J."/>
            <person name="Amann R."/>
            <person name="Jetten M.S.M."/>
            <person name="Mascher T."/>
            <person name="Medema M.H."/>
            <person name="Devos D.P."/>
            <person name="Kaster A.-K."/>
            <person name="Ovreas L."/>
            <person name="Rohde M."/>
            <person name="Galperin M.Y."/>
            <person name="Jogler C."/>
        </authorList>
    </citation>
    <scope>NUCLEOTIDE SEQUENCE [LARGE SCALE GENOMIC DNA]</scope>
    <source>
        <strain evidence="4 5">Mal4</strain>
    </source>
</reference>
<dbReference type="InterPro" id="IPR036514">
    <property type="entry name" value="SGNH_hydro_sf"/>
</dbReference>
<proteinExistence type="predicted"/>
<feature type="domain" description="SGNH hydrolase-type esterase" evidence="3">
    <location>
        <begin position="181"/>
        <end position="415"/>
    </location>
</feature>
<feature type="transmembrane region" description="Helical" evidence="2">
    <location>
        <begin position="93"/>
        <end position="115"/>
    </location>
</feature>